<dbReference type="RefSeq" id="WP_265382601.1">
    <property type="nucleotide sequence ID" value="NZ_CP110615.1"/>
</dbReference>
<dbReference type="GO" id="GO:0030429">
    <property type="term" value="F:kynureninase activity"/>
    <property type="evidence" value="ECO:0007669"/>
    <property type="project" value="UniProtKB-EC"/>
</dbReference>
<comment type="subunit">
    <text evidence="4 6">Homodimer.</text>
</comment>
<keyword evidence="3 4" id="KW-0663">Pyridoxal phosphate</keyword>
<feature type="modified residue" description="N6-(pyridoxal phosphate)lysine" evidence="4">
    <location>
        <position position="222"/>
    </location>
</feature>
<organism evidence="7 8">
    <name type="scientific">Rhodococcus antarcticus</name>
    <dbReference type="NCBI Taxonomy" id="2987751"/>
    <lineage>
        <taxon>Bacteria</taxon>
        <taxon>Bacillati</taxon>
        <taxon>Actinomycetota</taxon>
        <taxon>Actinomycetes</taxon>
        <taxon>Mycobacteriales</taxon>
        <taxon>Nocardiaceae</taxon>
        <taxon>Rhodococcus</taxon>
    </lineage>
</organism>
<protein>
    <recommendedName>
        <fullName evidence="4 5">Kynureninase</fullName>
        <ecNumber evidence="4 5">3.7.1.3</ecNumber>
    </recommendedName>
    <alternativeName>
        <fullName evidence="4">L-kynurenine hydrolase</fullName>
    </alternativeName>
</protein>
<dbReference type="Gene3D" id="3.90.1150.10">
    <property type="entry name" value="Aspartate Aminotransferase, domain 1"/>
    <property type="match status" value="1"/>
</dbReference>
<proteinExistence type="inferred from homology"/>
<dbReference type="Gene3D" id="3.40.640.10">
    <property type="entry name" value="Type I PLP-dependent aspartate aminotransferase-like (Major domain)"/>
    <property type="match status" value="1"/>
</dbReference>
<evidence type="ECO:0000256" key="6">
    <source>
        <dbReference type="PIRNR" id="PIRNR038800"/>
    </source>
</evidence>
<dbReference type="EC" id="3.7.1.3" evidence="4 5"/>
<dbReference type="HAMAP" id="MF_01970">
    <property type="entry name" value="Kynureninase"/>
    <property type="match status" value="1"/>
</dbReference>
<evidence type="ECO:0000256" key="1">
    <source>
        <dbReference type="ARBA" id="ARBA00022642"/>
    </source>
</evidence>
<feature type="binding site" evidence="4">
    <location>
        <position position="98"/>
    </location>
    <ligand>
        <name>pyridoxal 5'-phosphate</name>
        <dbReference type="ChEBI" id="CHEBI:597326"/>
    </ligand>
</feature>
<comment type="catalytic activity">
    <reaction evidence="4 6">
        <text>L-kynurenine + H2O = anthranilate + L-alanine + H(+)</text>
        <dbReference type="Rhea" id="RHEA:16813"/>
        <dbReference type="ChEBI" id="CHEBI:15377"/>
        <dbReference type="ChEBI" id="CHEBI:15378"/>
        <dbReference type="ChEBI" id="CHEBI:16567"/>
        <dbReference type="ChEBI" id="CHEBI:57959"/>
        <dbReference type="ChEBI" id="CHEBI:57972"/>
        <dbReference type="EC" id="3.7.1.3"/>
    </reaction>
</comment>
<sequence>MSTRERAAELDAQDPLAHLRERHHLPEGLVYLDGNSLGAMPRTAPARLQHTVAHEWGERLIRSWNESGWYTAPARAAAALAPLLGADADEVVVADSTSVNLAKLLHTALTLRPGRGVIVMERGSFPTDLYVARGVLALRGGGELRLVDGPQDLLGVLDDDVALVSVTEVDFRTGFRWDVGAVTASAHAAGALALVDLCHSTGALDVDVHAWDVDLAVGCGYKFLHGGPGAPAHCYVARRHHAGLPSPTPAWFGHAEPFAMSTGFTPAPGVQRLAGGTPPVLSLTGLLCGLESLEGATPAQLQAKATALTGFFLELLDAHCPELEIATPRDPARRGAHVSVRHPRAYALVQALIARDVVGDFRDPDIARFGLAPTTTRFVDLVTAVEQVRAVLDGGEDTQERFAARTAVT</sequence>
<evidence type="ECO:0000256" key="4">
    <source>
        <dbReference type="HAMAP-Rule" id="MF_01970"/>
    </source>
</evidence>
<dbReference type="EMBL" id="CP110615">
    <property type="protein sequence ID" value="UZJ24494.1"/>
    <property type="molecule type" value="Genomic_DNA"/>
</dbReference>
<dbReference type="NCBIfam" id="TIGR01814">
    <property type="entry name" value="kynureninase"/>
    <property type="match status" value="1"/>
</dbReference>
<dbReference type="InterPro" id="IPR015422">
    <property type="entry name" value="PyrdxlP-dep_Trfase_small"/>
</dbReference>
<evidence type="ECO:0000256" key="3">
    <source>
        <dbReference type="ARBA" id="ARBA00022898"/>
    </source>
</evidence>
<feature type="binding site" evidence="4">
    <location>
        <position position="97"/>
    </location>
    <ligand>
        <name>pyridoxal 5'-phosphate</name>
        <dbReference type="ChEBI" id="CHEBI:597326"/>
    </ligand>
</feature>
<evidence type="ECO:0000313" key="7">
    <source>
        <dbReference type="EMBL" id="UZJ24494.1"/>
    </source>
</evidence>
<dbReference type="InterPro" id="IPR015421">
    <property type="entry name" value="PyrdxlP-dep_Trfase_major"/>
</dbReference>
<evidence type="ECO:0000313" key="8">
    <source>
        <dbReference type="Proteomes" id="UP001164965"/>
    </source>
</evidence>
<feature type="binding site" evidence="4">
    <location>
        <position position="167"/>
    </location>
    <ligand>
        <name>pyridoxal 5'-phosphate</name>
        <dbReference type="ChEBI" id="CHEBI:597326"/>
    </ligand>
</feature>
<dbReference type="PANTHER" id="PTHR14084:SF0">
    <property type="entry name" value="KYNURENINASE"/>
    <property type="match status" value="1"/>
</dbReference>
<dbReference type="Proteomes" id="UP001164965">
    <property type="component" value="Chromosome"/>
</dbReference>
<feature type="binding site" evidence="4">
    <location>
        <position position="199"/>
    </location>
    <ligand>
        <name>pyridoxal 5'-phosphate</name>
        <dbReference type="ChEBI" id="CHEBI:597326"/>
    </ligand>
</feature>
<dbReference type="SUPFAM" id="SSF53383">
    <property type="entry name" value="PLP-dependent transferases"/>
    <property type="match status" value="1"/>
</dbReference>
<dbReference type="PANTHER" id="PTHR14084">
    <property type="entry name" value="KYNURENINASE"/>
    <property type="match status" value="1"/>
</dbReference>
<feature type="binding site" evidence="4">
    <location>
        <position position="196"/>
    </location>
    <ligand>
        <name>pyridoxal 5'-phosphate</name>
        <dbReference type="ChEBI" id="CHEBI:597326"/>
    </ligand>
</feature>
<feature type="binding site" evidence="4">
    <location>
        <position position="277"/>
    </location>
    <ligand>
        <name>pyridoxal 5'-phosphate</name>
        <dbReference type="ChEBI" id="CHEBI:597326"/>
    </ligand>
</feature>
<evidence type="ECO:0000256" key="5">
    <source>
        <dbReference type="NCBIfam" id="TIGR01814"/>
    </source>
</evidence>
<accession>A0ABY6NYM5</accession>
<comment type="cofactor">
    <cofactor evidence="4 6">
        <name>pyridoxal 5'-phosphate</name>
        <dbReference type="ChEBI" id="CHEBI:597326"/>
    </cofactor>
</comment>
<gene>
    <name evidence="4 7" type="primary">kynU</name>
    <name evidence="7" type="ORF">RHODO2019_15365</name>
</gene>
<feature type="binding site" evidence="4">
    <location>
        <position position="221"/>
    </location>
    <ligand>
        <name>pyridoxal 5'-phosphate</name>
        <dbReference type="ChEBI" id="CHEBI:597326"/>
    </ligand>
</feature>
<keyword evidence="8" id="KW-1185">Reference proteome</keyword>
<feature type="binding site" evidence="4">
    <location>
        <position position="251"/>
    </location>
    <ligand>
        <name>pyridoxal 5'-phosphate</name>
        <dbReference type="ChEBI" id="CHEBI:597326"/>
    </ligand>
</feature>
<dbReference type="InterPro" id="IPR010111">
    <property type="entry name" value="Kynureninase"/>
</dbReference>
<reference evidence="7" key="1">
    <citation type="submission" date="2022-10" db="EMBL/GenBank/DDBJ databases">
        <title>Rhodococcus sp.75.</title>
        <authorList>
            <person name="Sun M."/>
        </authorList>
    </citation>
    <scope>NUCLEOTIDE SEQUENCE</scope>
    <source>
        <strain evidence="7">75</strain>
    </source>
</reference>
<comment type="similarity">
    <text evidence="4 6">Belongs to the kynureninase family.</text>
</comment>
<dbReference type="InterPro" id="IPR015424">
    <property type="entry name" value="PyrdxlP-dep_Trfase"/>
</dbReference>
<comment type="catalytic activity">
    <reaction evidence="6">
        <text>3-hydroxy-L-kynurenine + H2O = 3-hydroxyanthranilate + L-alanine + H(+)</text>
        <dbReference type="Rhea" id="RHEA:25143"/>
        <dbReference type="ChEBI" id="CHEBI:15377"/>
        <dbReference type="ChEBI" id="CHEBI:15378"/>
        <dbReference type="ChEBI" id="CHEBI:36559"/>
        <dbReference type="ChEBI" id="CHEBI:57972"/>
        <dbReference type="ChEBI" id="CHEBI:58125"/>
        <dbReference type="EC" id="3.7.1.3"/>
    </reaction>
</comment>
<name>A0ABY6NYM5_9NOCA</name>
<evidence type="ECO:0000256" key="2">
    <source>
        <dbReference type="ARBA" id="ARBA00022801"/>
    </source>
</evidence>
<comment type="function">
    <text evidence="4 6">Catalyzes the cleavage of L-kynurenine (L-Kyn) and L-3-hydroxykynurenine (L-3OHKyn) into anthranilic acid (AA) and 3-hydroxyanthranilic acid (3-OHAA), respectively.</text>
</comment>
<feature type="binding site" evidence="4">
    <location>
        <begin position="125"/>
        <end position="128"/>
    </location>
    <ligand>
        <name>pyridoxal 5'-phosphate</name>
        <dbReference type="ChEBI" id="CHEBI:597326"/>
    </ligand>
</feature>
<keyword evidence="2 4" id="KW-0378">Hydrolase</keyword>
<dbReference type="PIRSF" id="PIRSF038800">
    <property type="entry name" value="KYNU"/>
    <property type="match status" value="1"/>
</dbReference>
<comment type="pathway">
    <text evidence="4 6">Cofactor biosynthesis; NAD(+) biosynthesis; quinolinate from L-kynurenine: step 2/3.</text>
</comment>
<comment type="pathway">
    <text evidence="4 6">Amino-acid degradation; L-kynurenine degradation; L-alanine and anthranilate from L-kynurenine: step 1/1.</text>
</comment>
<dbReference type="Pfam" id="PF22580">
    <property type="entry name" value="KYNU_C"/>
    <property type="match status" value="1"/>
</dbReference>
<keyword evidence="1 4" id="KW-0662">Pyridine nucleotide biosynthesis</keyword>